<evidence type="ECO:0000256" key="7">
    <source>
        <dbReference type="ARBA" id="ARBA00023056"/>
    </source>
</evidence>
<dbReference type="InterPro" id="IPR006407">
    <property type="entry name" value="GlgB"/>
</dbReference>
<dbReference type="SUPFAM" id="SSF51445">
    <property type="entry name" value="(Trans)glycosidases"/>
    <property type="match status" value="1"/>
</dbReference>
<dbReference type="HAMAP" id="MF_00685">
    <property type="entry name" value="GlgB"/>
    <property type="match status" value="1"/>
</dbReference>
<dbReference type="STRING" id="525903.Taci_0363"/>
<dbReference type="KEGG" id="tai:Taci_0363"/>
<evidence type="ECO:0000256" key="3">
    <source>
        <dbReference type="ARBA" id="ARBA00009000"/>
    </source>
</evidence>
<dbReference type="InterPro" id="IPR017853">
    <property type="entry name" value="GH"/>
</dbReference>
<keyword evidence="13" id="KW-1185">Reference proteome</keyword>
<dbReference type="Pfam" id="PF02922">
    <property type="entry name" value="CBM_48"/>
    <property type="match status" value="1"/>
</dbReference>
<dbReference type="SMART" id="SM00642">
    <property type="entry name" value="Aamy"/>
    <property type="match status" value="1"/>
</dbReference>
<dbReference type="UniPathway" id="UPA00164"/>
<keyword evidence="8 9" id="KW-0119">Carbohydrate metabolism</keyword>
<dbReference type="NCBIfam" id="TIGR01515">
    <property type="entry name" value="branching_enzym"/>
    <property type="match status" value="1"/>
</dbReference>
<evidence type="ECO:0000256" key="5">
    <source>
        <dbReference type="ARBA" id="ARBA00022676"/>
    </source>
</evidence>
<dbReference type="EC" id="2.4.1.18" evidence="9"/>
<keyword evidence="4 9" id="KW-0321">Glycogen metabolism</keyword>
<sequence>MSRAVPGISLMSDYDVYLFKEGRHFRLYRCLGCHPMEVDGQPGALFALWAPNAEWVSVAGDFNGWDPDSHRLYPRWDGSGIFEGFVPFAKAGDVYKYVIRSRVTGETYEKTDPFGFLFECPPRSGSVVWDLSYSWGDGEWMEGRGAKNWLESPWTIYEAHLGSWQRVPEEGNRPLYYREAAERLGNYLRETGFTHLELLPVMEHPFYGSWGYQTLGYFAPTSRYGSPQDFMCLVDHLHRLGIGVILDWVPSHFPKDGHGLGFFDGTCLFEHQDPRKGYHPDWKSGIFNYDRPEVVSFLGSSAAFWCDVYHADALRVDAVASMLYLDYSRPPGEWVPNRYGGRENLGAIEFLRAMNAELYRSFPGVETIAEESTSWPMVSRPAFLGGLGFGMKWNMGWMHDVLRHMSRDPIHRRWHLEELTFGLWYNYSENFVLPLSHDEVVHGKGSLWGKMWGDPWQRAAALRLLYGWMYCHPGKKLLFMGGEFGQEAEWDHDRSLDWHLIAQSDLHRGVFQWVKDLNRFLRERPCLYQLDFQREGFQWVDCDDRDNVVLSCIRFSRDGGMVLGIGNFTPVTRRGYVVGVPRGGFWREALNSDGACYGGSGEGNLGGVWARDQGSHGRPFSLELTLPGHSFIFLEPA</sequence>
<evidence type="ECO:0000256" key="10">
    <source>
        <dbReference type="PIRSR" id="PIRSR000463-1"/>
    </source>
</evidence>
<evidence type="ECO:0000256" key="8">
    <source>
        <dbReference type="ARBA" id="ARBA00023277"/>
    </source>
</evidence>
<dbReference type="GO" id="GO:0004553">
    <property type="term" value="F:hydrolase activity, hydrolyzing O-glycosyl compounds"/>
    <property type="evidence" value="ECO:0007669"/>
    <property type="project" value="InterPro"/>
</dbReference>
<gene>
    <name evidence="9" type="primary">glgB</name>
    <name evidence="12" type="ordered locus">Taci_0363</name>
</gene>
<dbReference type="InterPro" id="IPR044143">
    <property type="entry name" value="GlgB_N_E_set_prok"/>
</dbReference>
<dbReference type="SUPFAM" id="SSF51011">
    <property type="entry name" value="Glycosyl hydrolase domain"/>
    <property type="match status" value="1"/>
</dbReference>
<evidence type="ECO:0000256" key="4">
    <source>
        <dbReference type="ARBA" id="ARBA00022600"/>
    </source>
</evidence>
<dbReference type="PIRSF" id="PIRSF000463">
    <property type="entry name" value="GlgB"/>
    <property type="match status" value="1"/>
</dbReference>
<protein>
    <recommendedName>
        <fullName evidence="9">1,4-alpha-glucan branching enzyme GlgB</fullName>
        <ecNumber evidence="9">2.4.1.18</ecNumber>
    </recommendedName>
    <alternativeName>
        <fullName evidence="9">1,4-alpha-D-glucan:1,4-alpha-D-glucan 6-glucosyl-transferase</fullName>
    </alternativeName>
    <alternativeName>
        <fullName evidence="9">Alpha-(1-&gt;4)-glucan branching enzyme</fullName>
    </alternativeName>
    <alternativeName>
        <fullName evidence="9">Glycogen branching enzyme</fullName>
        <shortName evidence="9">BE</shortName>
    </alternativeName>
</protein>
<comment type="function">
    <text evidence="9">Catalyzes the formation of the alpha-1,6-glucosidic linkages in glycogen by scission of a 1,4-alpha-linked oligosaccharide from growing alpha-1,4-glucan chains and the subsequent attachment of the oligosaccharide to the alpha-1,6 position.</text>
</comment>
<dbReference type="InterPro" id="IPR004193">
    <property type="entry name" value="Glyco_hydro_13_N"/>
</dbReference>
<keyword evidence="6 9" id="KW-0808">Transferase</keyword>
<proteinExistence type="inferred from homology"/>
<dbReference type="InterPro" id="IPR037439">
    <property type="entry name" value="Branching_enzy"/>
</dbReference>
<dbReference type="PANTHER" id="PTHR43651:SF3">
    <property type="entry name" value="1,4-ALPHA-GLUCAN-BRANCHING ENZYME"/>
    <property type="match status" value="1"/>
</dbReference>
<evidence type="ECO:0000256" key="6">
    <source>
        <dbReference type="ARBA" id="ARBA00022679"/>
    </source>
</evidence>
<dbReference type="AlphaFoldDB" id="D1B8J7"/>
<dbReference type="OrthoDB" id="9800174at2"/>
<name>D1B8J7_THEAS</name>
<dbReference type="SUPFAM" id="SSF81296">
    <property type="entry name" value="E set domains"/>
    <property type="match status" value="1"/>
</dbReference>
<dbReference type="InterPro" id="IPR013783">
    <property type="entry name" value="Ig-like_fold"/>
</dbReference>
<evidence type="ECO:0000313" key="13">
    <source>
        <dbReference type="Proteomes" id="UP000002030"/>
    </source>
</evidence>
<dbReference type="GO" id="GO:0005978">
    <property type="term" value="P:glycogen biosynthetic process"/>
    <property type="evidence" value="ECO:0007669"/>
    <property type="project" value="UniProtKB-UniRule"/>
</dbReference>
<dbReference type="Gene3D" id="3.20.20.80">
    <property type="entry name" value="Glycosidases"/>
    <property type="match status" value="1"/>
</dbReference>
<dbReference type="Proteomes" id="UP000002030">
    <property type="component" value="Chromosome"/>
</dbReference>
<dbReference type="Gene3D" id="2.60.40.1180">
    <property type="entry name" value="Golgi alpha-mannosidase II"/>
    <property type="match status" value="1"/>
</dbReference>
<dbReference type="GO" id="GO:0005829">
    <property type="term" value="C:cytosol"/>
    <property type="evidence" value="ECO:0007669"/>
    <property type="project" value="TreeGrafter"/>
</dbReference>
<evidence type="ECO:0000313" key="12">
    <source>
        <dbReference type="EMBL" id="ACZ18600.1"/>
    </source>
</evidence>
<dbReference type="HOGENOM" id="CLU_004245_3_2_0"/>
<dbReference type="Pfam" id="PF02806">
    <property type="entry name" value="Alpha-amylase_C"/>
    <property type="match status" value="1"/>
</dbReference>
<dbReference type="InterPro" id="IPR006047">
    <property type="entry name" value="GH13_cat_dom"/>
</dbReference>
<dbReference type="EnsemblBacteria" id="ACZ18600">
    <property type="protein sequence ID" value="ACZ18600"/>
    <property type="gene ID" value="Taci_0363"/>
</dbReference>
<comment type="pathway">
    <text evidence="2 9">Glycan biosynthesis; glycogen biosynthesis.</text>
</comment>
<dbReference type="CAZy" id="GH13">
    <property type="family name" value="Glycoside Hydrolase Family 13"/>
</dbReference>
<dbReference type="FunFam" id="3.20.20.80:FF:000003">
    <property type="entry name" value="1,4-alpha-glucan branching enzyme GlgB"/>
    <property type="match status" value="1"/>
</dbReference>
<feature type="active site" description="Proton donor" evidence="9 10">
    <location>
        <position position="370"/>
    </location>
</feature>
<feature type="domain" description="Glycosyl hydrolase family 13 catalytic" evidence="11">
    <location>
        <begin position="158"/>
        <end position="508"/>
    </location>
</feature>
<dbReference type="CDD" id="cd02855">
    <property type="entry name" value="E_set_GBE_prok_N"/>
    <property type="match status" value="1"/>
</dbReference>
<comment type="catalytic activity">
    <reaction evidence="1 9">
        <text>Transfers a segment of a (1-&gt;4)-alpha-D-glucan chain to a primary hydroxy group in a similar glucan chain.</text>
        <dbReference type="EC" id="2.4.1.18"/>
    </reaction>
</comment>
<dbReference type="FunFam" id="2.60.40.1180:FF:000002">
    <property type="entry name" value="1,4-alpha-glucan branching enzyme GlgB"/>
    <property type="match status" value="1"/>
</dbReference>
<dbReference type="NCBIfam" id="NF003811">
    <property type="entry name" value="PRK05402.1"/>
    <property type="match status" value="1"/>
</dbReference>
<comment type="similarity">
    <text evidence="3 9">Belongs to the glycosyl hydrolase 13 family. GlgB subfamily.</text>
</comment>
<dbReference type="PATRIC" id="fig|525903.6.peg.367"/>
<evidence type="ECO:0000259" key="11">
    <source>
        <dbReference type="SMART" id="SM00642"/>
    </source>
</evidence>
<dbReference type="PANTHER" id="PTHR43651">
    <property type="entry name" value="1,4-ALPHA-GLUCAN-BRANCHING ENZYME"/>
    <property type="match status" value="1"/>
</dbReference>
<comment type="subunit">
    <text evidence="9">Monomer.</text>
</comment>
<evidence type="ECO:0000256" key="9">
    <source>
        <dbReference type="HAMAP-Rule" id="MF_00685"/>
    </source>
</evidence>
<keyword evidence="7 9" id="KW-0320">Glycogen biosynthesis</keyword>
<dbReference type="InterPro" id="IPR014756">
    <property type="entry name" value="Ig_E-set"/>
</dbReference>
<dbReference type="CAZy" id="CBM48">
    <property type="family name" value="Carbohydrate-Binding Module Family 48"/>
</dbReference>
<evidence type="ECO:0000256" key="1">
    <source>
        <dbReference type="ARBA" id="ARBA00000826"/>
    </source>
</evidence>
<accession>D1B8J7</accession>
<feature type="active site" description="Nucleophile" evidence="9 10">
    <location>
        <position position="317"/>
    </location>
</feature>
<organism evidence="12 13">
    <name type="scientific">Thermanaerovibrio acidaminovorans (strain ATCC 49978 / DSM 6589 / Su883)</name>
    <name type="common">Selenomonas acidaminovorans</name>
    <dbReference type="NCBI Taxonomy" id="525903"/>
    <lineage>
        <taxon>Bacteria</taxon>
        <taxon>Thermotogati</taxon>
        <taxon>Synergistota</taxon>
        <taxon>Synergistia</taxon>
        <taxon>Synergistales</taxon>
        <taxon>Synergistaceae</taxon>
        <taxon>Thermanaerovibrio</taxon>
    </lineage>
</organism>
<dbReference type="GO" id="GO:0043169">
    <property type="term" value="F:cation binding"/>
    <property type="evidence" value="ECO:0007669"/>
    <property type="project" value="InterPro"/>
</dbReference>
<dbReference type="InterPro" id="IPR013780">
    <property type="entry name" value="Glyco_hydro_b"/>
</dbReference>
<evidence type="ECO:0000256" key="2">
    <source>
        <dbReference type="ARBA" id="ARBA00004964"/>
    </source>
</evidence>
<reference evidence="12 13" key="1">
    <citation type="journal article" date="2009" name="Stand. Genomic Sci.">
        <title>Complete genome sequence of Thermanaerovibrio acidaminovorans type strain (Su883).</title>
        <authorList>
            <person name="Chovatia M."/>
            <person name="Sikorski J."/>
            <person name="Schroder M."/>
            <person name="Lapidus A."/>
            <person name="Nolan M."/>
            <person name="Tice H."/>
            <person name="Glavina Del Rio T."/>
            <person name="Copeland A."/>
            <person name="Cheng J.F."/>
            <person name="Lucas S."/>
            <person name="Chen F."/>
            <person name="Bruce D."/>
            <person name="Goodwin L."/>
            <person name="Pitluck S."/>
            <person name="Ivanova N."/>
            <person name="Mavromatis K."/>
            <person name="Ovchinnikova G."/>
            <person name="Pati A."/>
            <person name="Chen A."/>
            <person name="Palaniappan K."/>
            <person name="Land M."/>
            <person name="Hauser L."/>
            <person name="Chang Y.J."/>
            <person name="Jeffries C.D."/>
            <person name="Chain P."/>
            <person name="Saunders E."/>
            <person name="Detter J.C."/>
            <person name="Brettin T."/>
            <person name="Rohde M."/>
            <person name="Goker M."/>
            <person name="Spring S."/>
            <person name="Bristow J."/>
            <person name="Markowitz V."/>
            <person name="Hugenholtz P."/>
            <person name="Kyrpides N.C."/>
            <person name="Klenk H.P."/>
            <person name="Eisen J.A."/>
        </authorList>
    </citation>
    <scope>NUCLEOTIDE SEQUENCE [LARGE SCALE GENOMIC DNA]</scope>
    <source>
        <strain evidence="13">ATCC 49978 / DSM 6589 / Su883</strain>
    </source>
</reference>
<dbReference type="eggNOG" id="COG0296">
    <property type="taxonomic scope" value="Bacteria"/>
</dbReference>
<keyword evidence="5 9" id="KW-0328">Glycosyltransferase</keyword>
<dbReference type="Gene3D" id="2.60.40.10">
    <property type="entry name" value="Immunoglobulins"/>
    <property type="match status" value="1"/>
</dbReference>
<dbReference type="InterPro" id="IPR006048">
    <property type="entry name" value="A-amylase/branching_C"/>
</dbReference>
<dbReference type="Pfam" id="PF00128">
    <property type="entry name" value="Alpha-amylase"/>
    <property type="match status" value="1"/>
</dbReference>
<dbReference type="EMBL" id="CP001818">
    <property type="protein sequence ID" value="ACZ18600.1"/>
    <property type="molecule type" value="Genomic_DNA"/>
</dbReference>
<dbReference type="NCBIfam" id="NF008967">
    <property type="entry name" value="PRK12313.1"/>
    <property type="match status" value="1"/>
</dbReference>
<dbReference type="CDD" id="cd11322">
    <property type="entry name" value="AmyAc_Glg_BE"/>
    <property type="match status" value="1"/>
</dbReference>
<dbReference type="GO" id="GO:0003844">
    <property type="term" value="F:1,4-alpha-glucan branching enzyme activity"/>
    <property type="evidence" value="ECO:0007669"/>
    <property type="project" value="UniProtKB-UniRule"/>
</dbReference>